<dbReference type="EMBL" id="CM037153">
    <property type="protein sequence ID" value="KAH7858646.1"/>
    <property type="molecule type" value="Genomic_DNA"/>
</dbReference>
<name>A0ACB7YYP5_9ERIC</name>
<evidence type="ECO:0000313" key="1">
    <source>
        <dbReference type="EMBL" id="KAH7858646.1"/>
    </source>
</evidence>
<gene>
    <name evidence="1" type="ORF">Vadar_026226</name>
</gene>
<sequence>MRILSLLRRILWNLSCDSENGMDHDSDYTILEPFLNLHGENSDVILDLEGSLGNEVQDMLDQWDEESTRLGPTREQHALDAAFSVDVSQEASVKICKDVGLRIVFGKRSSGEADNEEGVASSSKKPQVDHVNFLFPEPDPFLALSDFPNLGNPLGISTRLVYPFASKDIFDGSVYGNKVNPINAFVPRRLISDSSLLACEFLDLIAHTKSGGKLMAALKLDMIKAFDMVN</sequence>
<comment type="caution">
    <text evidence="1">The sequence shown here is derived from an EMBL/GenBank/DDBJ whole genome shotgun (WGS) entry which is preliminary data.</text>
</comment>
<reference evidence="1 2" key="1">
    <citation type="journal article" date="2021" name="Hortic Res">
        <title>High-quality reference genome and annotation aids understanding of berry development for evergreen blueberry (Vaccinium darrowii).</title>
        <authorList>
            <person name="Yu J."/>
            <person name="Hulse-Kemp A.M."/>
            <person name="Babiker E."/>
            <person name="Staton M."/>
        </authorList>
    </citation>
    <scope>NUCLEOTIDE SEQUENCE [LARGE SCALE GENOMIC DNA]</scope>
    <source>
        <strain evidence="2">cv. NJ 8807/NJ 8810</strain>
        <tissue evidence="1">Young leaf</tissue>
    </source>
</reference>
<protein>
    <submittedName>
        <fullName evidence="1">Uncharacterized protein</fullName>
    </submittedName>
</protein>
<organism evidence="1 2">
    <name type="scientific">Vaccinium darrowii</name>
    <dbReference type="NCBI Taxonomy" id="229202"/>
    <lineage>
        <taxon>Eukaryota</taxon>
        <taxon>Viridiplantae</taxon>
        <taxon>Streptophyta</taxon>
        <taxon>Embryophyta</taxon>
        <taxon>Tracheophyta</taxon>
        <taxon>Spermatophyta</taxon>
        <taxon>Magnoliopsida</taxon>
        <taxon>eudicotyledons</taxon>
        <taxon>Gunneridae</taxon>
        <taxon>Pentapetalae</taxon>
        <taxon>asterids</taxon>
        <taxon>Ericales</taxon>
        <taxon>Ericaceae</taxon>
        <taxon>Vaccinioideae</taxon>
        <taxon>Vaccinieae</taxon>
        <taxon>Vaccinium</taxon>
    </lineage>
</organism>
<evidence type="ECO:0000313" key="2">
    <source>
        <dbReference type="Proteomes" id="UP000828048"/>
    </source>
</evidence>
<keyword evidence="2" id="KW-1185">Reference proteome</keyword>
<dbReference type="Proteomes" id="UP000828048">
    <property type="component" value="Chromosome 3"/>
</dbReference>
<proteinExistence type="predicted"/>
<accession>A0ACB7YYP5</accession>